<dbReference type="PANTHER" id="PTHR46129:SF2">
    <property type="entry name" value="SYNAPTOTAGMIN 14, ISOFORM D"/>
    <property type="match status" value="1"/>
</dbReference>
<evidence type="ECO:0000313" key="2">
    <source>
        <dbReference type="EMBL" id="KAF0301794.1"/>
    </source>
</evidence>
<comment type="caution">
    <text evidence="2">The sequence shown here is derived from an EMBL/GenBank/DDBJ whole genome shotgun (WGS) entry which is preliminary data.</text>
</comment>
<dbReference type="InterPro" id="IPR043541">
    <property type="entry name" value="SYT14/14L/16"/>
</dbReference>
<dbReference type="InterPro" id="IPR035892">
    <property type="entry name" value="C2_domain_sf"/>
</dbReference>
<dbReference type="EMBL" id="VIIS01001120">
    <property type="protein sequence ID" value="KAF0301794.1"/>
    <property type="molecule type" value="Genomic_DNA"/>
</dbReference>
<feature type="domain" description="C2" evidence="1">
    <location>
        <begin position="65"/>
        <end position="183"/>
    </location>
</feature>
<dbReference type="SMART" id="SM00239">
    <property type="entry name" value="C2"/>
    <property type="match status" value="2"/>
</dbReference>
<proteinExistence type="predicted"/>
<protein>
    <submittedName>
        <fullName evidence="2">Synaptotagmin-14</fullName>
    </submittedName>
</protein>
<dbReference type="OrthoDB" id="5978493at2759"/>
<reference evidence="2 3" key="1">
    <citation type="submission" date="2019-07" db="EMBL/GenBank/DDBJ databases">
        <title>Draft genome assembly of a fouling barnacle, Amphibalanus amphitrite (Darwin, 1854): The first reference genome for Thecostraca.</title>
        <authorList>
            <person name="Kim W."/>
        </authorList>
    </citation>
    <scope>NUCLEOTIDE SEQUENCE [LARGE SCALE GENOMIC DNA]</scope>
    <source>
        <strain evidence="2">SNU_AA5</strain>
        <tissue evidence="2">Soma without cirri and trophi</tissue>
    </source>
</reference>
<dbReference type="Proteomes" id="UP000440578">
    <property type="component" value="Unassembled WGS sequence"/>
</dbReference>
<dbReference type="InterPro" id="IPR000008">
    <property type="entry name" value="C2_dom"/>
</dbReference>
<dbReference type="GO" id="GO:0005543">
    <property type="term" value="F:phospholipid binding"/>
    <property type="evidence" value="ECO:0007669"/>
    <property type="project" value="TreeGrafter"/>
</dbReference>
<dbReference type="SUPFAM" id="SSF49562">
    <property type="entry name" value="C2 domain (Calcium/lipid-binding domain, CaLB)"/>
    <property type="match status" value="2"/>
</dbReference>
<dbReference type="Pfam" id="PF00168">
    <property type="entry name" value="C2"/>
    <property type="match status" value="2"/>
</dbReference>
<dbReference type="Gene3D" id="2.60.40.150">
    <property type="entry name" value="C2 domain"/>
    <property type="match status" value="2"/>
</dbReference>
<sequence>MFHERWEALERRAFQPPLRAWRSGIDVTSLGSSSSAPSLSTNVSVGELHGHLLHVDSVSNDERWSSGQLEVAGAYDRLNKKLTVRVVQARGVLSRRESQSYTQVELALLPEKKQRFLSELQYGDNPRFNQTFVFDNIQPEALRESAVRLRLLASDRLRRHQTLGEAVLPCTPERLQRQNSIWLSLRPHVNNGSAVGRGSGASSPVVTSAGSARTLPRWGAPGLLLGLQYSRTTGRLAAEVVKGSHFRSNSGSRAPDTYVRLLLVSSSGSKLASGKTSVRRTQINPLFRETLMFQGPAAVVGAGHIMGVPQTLTHVQSVRMLYKSVLRLHRGLPAELKALGDQYVRDEFRRHRDAPAREAGLFLQEWAGYALNLARQLGVRGVKGARPIGTHISEEQLDQLRPEQLVQLYELFQETQNPSRPPDSASD</sequence>
<gene>
    <name evidence="2" type="primary">SYT14</name>
    <name evidence="2" type="ORF">FJT64_025967</name>
</gene>
<accession>A0A6A4WDC6</accession>
<dbReference type="Pfam" id="PF13233">
    <property type="entry name" value="Complex1_LYR_2"/>
    <property type="match status" value="1"/>
</dbReference>
<evidence type="ECO:0000313" key="3">
    <source>
        <dbReference type="Proteomes" id="UP000440578"/>
    </source>
</evidence>
<dbReference type="CDD" id="cd20270">
    <property type="entry name" value="Complex1_LYR_SDHAF3_LYRM10"/>
    <property type="match status" value="1"/>
</dbReference>
<dbReference type="PROSITE" id="PS50004">
    <property type="entry name" value="C2"/>
    <property type="match status" value="1"/>
</dbReference>
<keyword evidence="3" id="KW-1185">Reference proteome</keyword>
<dbReference type="PANTHER" id="PTHR46129">
    <property type="entry name" value="SYNAPTOTAGMIN 14, ISOFORM D"/>
    <property type="match status" value="1"/>
</dbReference>
<evidence type="ECO:0000259" key="1">
    <source>
        <dbReference type="PROSITE" id="PS50004"/>
    </source>
</evidence>
<organism evidence="2 3">
    <name type="scientific">Amphibalanus amphitrite</name>
    <name type="common">Striped barnacle</name>
    <name type="synonym">Balanus amphitrite</name>
    <dbReference type="NCBI Taxonomy" id="1232801"/>
    <lineage>
        <taxon>Eukaryota</taxon>
        <taxon>Metazoa</taxon>
        <taxon>Ecdysozoa</taxon>
        <taxon>Arthropoda</taxon>
        <taxon>Crustacea</taxon>
        <taxon>Multicrustacea</taxon>
        <taxon>Cirripedia</taxon>
        <taxon>Thoracica</taxon>
        <taxon>Thoracicalcarea</taxon>
        <taxon>Balanomorpha</taxon>
        <taxon>Balanoidea</taxon>
        <taxon>Balanidae</taxon>
        <taxon>Amphibalaninae</taxon>
        <taxon>Amphibalanus</taxon>
    </lineage>
</organism>
<dbReference type="AlphaFoldDB" id="A0A6A4WDC6"/>
<name>A0A6A4WDC6_AMPAM</name>